<organism evidence="7 8">
    <name type="scientific">Pseudotamlana haliotis</name>
    <dbReference type="NCBI Taxonomy" id="2614804"/>
    <lineage>
        <taxon>Bacteria</taxon>
        <taxon>Pseudomonadati</taxon>
        <taxon>Bacteroidota</taxon>
        <taxon>Flavobacteriia</taxon>
        <taxon>Flavobacteriales</taxon>
        <taxon>Flavobacteriaceae</taxon>
        <taxon>Pseudotamlana</taxon>
    </lineage>
</organism>
<dbReference type="InterPro" id="IPR044550">
    <property type="entry name" value="WzxE"/>
</dbReference>
<gene>
    <name evidence="7" type="ORF">F6U93_07330</name>
</gene>
<feature type="transmembrane region" description="Helical" evidence="6">
    <location>
        <begin position="397"/>
        <end position="418"/>
    </location>
</feature>
<keyword evidence="4 6" id="KW-1133">Transmembrane helix</keyword>
<protein>
    <submittedName>
        <fullName evidence="7">O-antigen translocase</fullName>
    </submittedName>
</protein>
<keyword evidence="2" id="KW-1003">Cell membrane</keyword>
<evidence type="ECO:0000256" key="5">
    <source>
        <dbReference type="ARBA" id="ARBA00023136"/>
    </source>
</evidence>
<dbReference type="GO" id="GO:0009246">
    <property type="term" value="P:enterobacterial common antigen biosynthetic process"/>
    <property type="evidence" value="ECO:0007669"/>
    <property type="project" value="InterPro"/>
</dbReference>
<evidence type="ECO:0000256" key="2">
    <source>
        <dbReference type="ARBA" id="ARBA00022475"/>
    </source>
</evidence>
<keyword evidence="8" id="KW-1185">Reference proteome</keyword>
<dbReference type="GO" id="GO:0005886">
    <property type="term" value="C:plasma membrane"/>
    <property type="evidence" value="ECO:0007669"/>
    <property type="project" value="UniProtKB-SubCell"/>
</dbReference>
<dbReference type="AlphaFoldDB" id="A0A6N6MC69"/>
<sequence length="437" mass="49745">MFKGLLSKLKSNELIQVASVNSLSVFVRLVTGFISSKFTAIFIGPSGMAITGNLVNFSQSLENLSSLGFKNGMIKFVAEYKQDESRFKTIVSSGFIVALSIGFLLGIALFVFAKPLSAFVFNSDQYIYLFKISAFIMPFLTVQVFFVALLNGLKKVKDLVLINIVSYISSAGMIVYLMSINQLKGALLAIVLTPLVLFLSLFLRFNLFLKLCQSISISSVSKAFFLKILSFFSMTLFSGIMMPFIFVVIRNYVINHVGVDEAGYWEGMRKISNYFMLFVYTLFQMYLLPSLSEKNALLKNVVSHFYKMVLPIVLICFLVIYLLKVFIIKLVLTDAFLPMQELFLWQLIGDFFRIMFLTISYQFLAKRMVGLYMVCEAIYMLLIYFLSIYFIDNFGLVGVVKAHALSCFIYLFVLLFVFRKTLFTPQVSTIHEADEKE</sequence>
<proteinExistence type="predicted"/>
<evidence type="ECO:0000256" key="4">
    <source>
        <dbReference type="ARBA" id="ARBA00022989"/>
    </source>
</evidence>
<dbReference type="PANTHER" id="PTHR30250:SF30">
    <property type="entry name" value="LIPID III FLIPPASE"/>
    <property type="match status" value="1"/>
</dbReference>
<accession>A0A6N6MC69</accession>
<feature type="transmembrane region" description="Helical" evidence="6">
    <location>
        <begin position="343"/>
        <end position="364"/>
    </location>
</feature>
<feature type="transmembrane region" description="Helical" evidence="6">
    <location>
        <begin position="271"/>
        <end position="288"/>
    </location>
</feature>
<feature type="transmembrane region" description="Helical" evidence="6">
    <location>
        <begin position="160"/>
        <end position="179"/>
    </location>
</feature>
<evidence type="ECO:0000256" key="6">
    <source>
        <dbReference type="SAM" id="Phobius"/>
    </source>
</evidence>
<keyword evidence="3 6" id="KW-0812">Transmembrane</keyword>
<reference evidence="7 8" key="1">
    <citation type="submission" date="2019-09" db="EMBL/GenBank/DDBJ databases">
        <authorList>
            <person name="Cao W.R."/>
        </authorList>
    </citation>
    <scope>NUCLEOTIDE SEQUENCE [LARGE SCALE GENOMIC DNA]</scope>
    <source>
        <strain evidence="7 8">B1N29</strain>
    </source>
</reference>
<dbReference type="Pfam" id="PF01943">
    <property type="entry name" value="Polysacc_synt"/>
    <property type="match status" value="1"/>
</dbReference>
<feature type="transmembrane region" description="Helical" evidence="6">
    <location>
        <begin position="185"/>
        <end position="203"/>
    </location>
</feature>
<keyword evidence="5 6" id="KW-0472">Membrane</keyword>
<name>A0A6N6MC69_9FLAO</name>
<comment type="caution">
    <text evidence="7">The sequence shown here is derived from an EMBL/GenBank/DDBJ whole genome shotgun (WGS) entry which is preliminary data.</text>
</comment>
<feature type="transmembrane region" description="Helical" evidence="6">
    <location>
        <begin position="371"/>
        <end position="391"/>
    </location>
</feature>
<dbReference type="CDD" id="cd13125">
    <property type="entry name" value="MATE_like_10"/>
    <property type="match status" value="1"/>
</dbReference>
<dbReference type="Proteomes" id="UP000441333">
    <property type="component" value="Unassembled WGS sequence"/>
</dbReference>
<dbReference type="RefSeq" id="WP_150938351.1">
    <property type="nucleotide sequence ID" value="NZ_WAAT01000039.1"/>
</dbReference>
<evidence type="ECO:0000256" key="1">
    <source>
        <dbReference type="ARBA" id="ARBA00004651"/>
    </source>
</evidence>
<dbReference type="EMBL" id="WAAT01000039">
    <property type="protein sequence ID" value="KAB1068216.1"/>
    <property type="molecule type" value="Genomic_DNA"/>
</dbReference>
<dbReference type="InterPro" id="IPR050833">
    <property type="entry name" value="Poly_Biosynth_Transport"/>
</dbReference>
<evidence type="ECO:0000313" key="7">
    <source>
        <dbReference type="EMBL" id="KAB1068216.1"/>
    </source>
</evidence>
<feature type="transmembrane region" description="Helical" evidence="6">
    <location>
        <begin position="309"/>
        <end position="331"/>
    </location>
</feature>
<feature type="transmembrane region" description="Helical" evidence="6">
    <location>
        <begin position="90"/>
        <end position="113"/>
    </location>
</feature>
<feature type="transmembrane region" description="Helical" evidence="6">
    <location>
        <begin position="224"/>
        <end position="249"/>
    </location>
</feature>
<dbReference type="InterPro" id="IPR002797">
    <property type="entry name" value="Polysacc_synth"/>
</dbReference>
<feature type="transmembrane region" description="Helical" evidence="6">
    <location>
        <begin position="125"/>
        <end position="148"/>
    </location>
</feature>
<evidence type="ECO:0000313" key="8">
    <source>
        <dbReference type="Proteomes" id="UP000441333"/>
    </source>
</evidence>
<comment type="subcellular location">
    <subcellularLocation>
        <location evidence="1">Cell membrane</location>
        <topology evidence="1">Multi-pass membrane protein</topology>
    </subcellularLocation>
</comment>
<dbReference type="PANTHER" id="PTHR30250">
    <property type="entry name" value="PST FAMILY PREDICTED COLANIC ACID TRANSPORTER"/>
    <property type="match status" value="1"/>
</dbReference>
<evidence type="ECO:0000256" key="3">
    <source>
        <dbReference type="ARBA" id="ARBA00022692"/>
    </source>
</evidence>